<evidence type="ECO:0000256" key="1">
    <source>
        <dbReference type="ARBA" id="ARBA00022729"/>
    </source>
</evidence>
<protein>
    <submittedName>
        <fullName evidence="6">Stereocilin isoform X1</fullName>
    </submittedName>
</protein>
<dbReference type="RefSeq" id="XP_042558692.1">
    <property type="nucleotide sequence ID" value="XM_042702758.1"/>
</dbReference>
<dbReference type="OrthoDB" id="8195838at2759"/>
<accession>A0A8M1K4W5</accession>
<name>A0A8M1K4W5_CLUHA</name>
<feature type="compositionally biased region" description="Low complexity" evidence="3">
    <location>
        <begin position="740"/>
        <end position="776"/>
    </location>
</feature>
<proteinExistence type="predicted"/>
<dbReference type="GO" id="GO:0007160">
    <property type="term" value="P:cell-matrix adhesion"/>
    <property type="evidence" value="ECO:0007669"/>
    <property type="project" value="TreeGrafter"/>
</dbReference>
<reference evidence="6" key="1">
    <citation type="submission" date="2025-08" db="UniProtKB">
        <authorList>
            <consortium name="RefSeq"/>
        </authorList>
    </citation>
    <scope>IDENTIFICATION</scope>
</reference>
<dbReference type="CTD" id="101886410"/>
<keyword evidence="5" id="KW-1185">Reference proteome</keyword>
<feature type="region of interest" description="Disordered" evidence="3">
    <location>
        <begin position="292"/>
        <end position="318"/>
    </location>
</feature>
<feature type="domain" description="Stereocilin LRR" evidence="4">
    <location>
        <begin position="865"/>
        <end position="1259"/>
    </location>
</feature>
<dbReference type="GO" id="GO:0009986">
    <property type="term" value="C:cell surface"/>
    <property type="evidence" value="ECO:0007669"/>
    <property type="project" value="TreeGrafter"/>
</dbReference>
<gene>
    <name evidence="6" type="primary">strc1</name>
</gene>
<sequence>MYQPLLRERFLDELPESLVCILSERRDCSLEAELTRIAISASQGPLRSFMASARSQTCPRSKSSTSSSFLTSYFRVEDTTLNQINAFEDMLITALLNINATNNFISSWNNFIDLTMPPIVSYVSDFLVKVLQTPMDFIKIALQLGIDIPALDQREQCPQGDVKQLLMWGMLHNLNWSFSEAILDMFFAPEPPLCGFPGADCQSTPQFSRSLPSNTDDPNHLLSCDRTKLAHLNATMCAELLQAPPQTPSTLSTLCKTLNWLSPEEVKRVWGNSCYAVQSLLAPFLDEAACSQDAPSPETLPQAQQDPSSSSTTTTLRRVARSNRSLKELLCVYENWTEPGAVDPSTVTLCAENFQEGFVPHVCRDVQMFSTLLADAKNMWLWGYCFNNSQDFMVSQHCAYDTWTLDKTQPTLVTLCWTFEHERFEELLCGFNLEFFNLIFSNPKNTWLRPNCTQPPEQVDVVTLVAEACQYGAWDVMAPITAEQLSVCIQNDESGFRGHVCGNATFLAVLLKNGALGWVKEFCTSASPIPPTEPPQISILDWCDYAQWGENPIDSSVVGLCWQMDQLGFQKNVCCNVALFERLTLDPLNEWLTSVCTEEKEKDNIVAQTCLYSEWTRPIIVDMTDLALCADKDTENFTQKVCLDRVVLRNLLANLDNTWLLPHCANHSDIDGGIDPAQHCQYRSWVVALPDSFLLAFCWDYDQANFVSSVCTNPSVLSLLRQESSSVWVGTLCAPYTPSPGGNTATSTSSAPPSSTTSSPPTTSSSSPPTTSSSSPPNTPPYPCPIREVVRKLNWSCSADFNAVCHPGASELQALQMLVRCGMEVLQPRVDSLLTQNVASVLGQASSLSVVLLVALEESKLTSIRVMENIRLSVLESVQRYMEKESNFDNKRILLQCFGKVLTSLMQTGRDVPSDTSFLIKEYFRIPLDKLRAVLSALDTSTLRTILQYFNRNRDALELSDAYLQTMVSVLFHTHLARDASLFSDLTDLFAIASPADIQALPATQSDPKVLWTINSLLPSLSAERRSAFGRWFARAVGPANLTAGSLSFISDTGNLIAYLPFHRFQHLSPAQLLDGLDVLLRNTLTPLQQRFMAQSLTGTFQNLTADQLRRLGNVTCLANSKDLMQYVGTEAFTAIQKNVRECVAQGLRVPSNMVSSVILAVSNLSSPSTLSAESLSELSYFLPQLGTDFLSKLSQSQLDSALPSLASVPFSPAQAGVIMDKLSTTVILTQPGGLSTLGSLVSGVRVETLWGIPSDSLLSALPNISLHQHGLSPPQANAITTKLWGSPEVTSWLDKLEPFLSSTPLLSMLPRKSRLISNITSAGTKAWTTQQAIALFEEAQKQKKSVMSVQDFMQLGTIAPGVSCSAMNRMFKDTPSLDSMLEVLHFLRSQPVPLHTSLKKCIIDELYQFDFFSDLLGELGAQIALSLPVSTIKKFPSPMMDDLRKMVLQEPRFFMLLPTTKQLLLVDKMLQRLNMYTGVYTEEEFRGLGVMATYAADDIFVQVDRQFFLDSLEHLQGLCYVGTKQGLVAQILQEDSTFGPVQNWTSDVLIQVRRFLFFLSKDKLQLIPSAMMTQERIERLFMSQQQWEEESKFGALCMQSMTVQERQELFEKQQFVLQFFLGFLRVDRAPSTLVPSCESLYVTRTSAWSMDSLTSMPAASFARCLELMGRDRYLTAYQLQTLLQRAKEVYGSASSLSPSVIGQLGRLSSQFSVEELGQLNLSELRAVAALGDINSWSSRQLSVLFLTVLNSSKLTPSQLDSSTLVALGYIICGLEAPLMRNLNAVEFSKAVLWLGRLRLQCSEDQQRALVGLLSHSLAFGQIGTWGTSEFLEIGAVAVGLSDMEMSSLVREQIEGLTPLAVSLIPPEKFAVVFRPVQISMFSYGQAIVVTKAQHSALTAEQQTALSMVLNPWKDKPVDFRGTAVQGWGLLSKGGGADMKRLGTMFLPKYTQYTIYYVHLR</sequence>
<dbReference type="Proteomes" id="UP000515152">
    <property type="component" value="Chromosome 20"/>
</dbReference>
<dbReference type="PANTHER" id="PTHR23412">
    <property type="entry name" value="STEREOCILIN RELATED"/>
    <property type="match status" value="1"/>
</dbReference>
<dbReference type="GeneID" id="116217939"/>
<dbReference type="InterPro" id="IPR026664">
    <property type="entry name" value="Stereocilin-rel"/>
</dbReference>
<keyword evidence="2" id="KW-0325">Glycoprotein</keyword>
<evidence type="ECO:0000256" key="2">
    <source>
        <dbReference type="ARBA" id="ARBA00023180"/>
    </source>
</evidence>
<evidence type="ECO:0000259" key="4">
    <source>
        <dbReference type="Pfam" id="PF21058"/>
    </source>
</evidence>
<keyword evidence="1" id="KW-0732">Signal</keyword>
<dbReference type="PANTHER" id="PTHR23412:SF19">
    <property type="entry name" value="STEREOCILIN 1"/>
    <property type="match status" value="1"/>
</dbReference>
<dbReference type="InterPro" id="IPR048992">
    <property type="entry name" value="Stereocilin_LRR"/>
</dbReference>
<dbReference type="Pfam" id="PF21058">
    <property type="entry name" value="Stereocilin"/>
    <property type="match status" value="1"/>
</dbReference>
<organism evidence="5 6">
    <name type="scientific">Clupea harengus</name>
    <name type="common">Atlantic herring</name>
    <dbReference type="NCBI Taxonomy" id="7950"/>
    <lineage>
        <taxon>Eukaryota</taxon>
        <taxon>Metazoa</taxon>
        <taxon>Chordata</taxon>
        <taxon>Craniata</taxon>
        <taxon>Vertebrata</taxon>
        <taxon>Euteleostomi</taxon>
        <taxon>Actinopterygii</taxon>
        <taxon>Neopterygii</taxon>
        <taxon>Teleostei</taxon>
        <taxon>Clupei</taxon>
        <taxon>Clupeiformes</taxon>
        <taxon>Clupeoidei</taxon>
        <taxon>Clupeidae</taxon>
        <taxon>Clupea</taxon>
    </lineage>
</organism>
<evidence type="ECO:0000313" key="5">
    <source>
        <dbReference type="Proteomes" id="UP000515152"/>
    </source>
</evidence>
<evidence type="ECO:0000313" key="6">
    <source>
        <dbReference type="RefSeq" id="XP_042558692.1"/>
    </source>
</evidence>
<feature type="region of interest" description="Disordered" evidence="3">
    <location>
        <begin position="740"/>
        <end position="780"/>
    </location>
</feature>
<evidence type="ECO:0000256" key="3">
    <source>
        <dbReference type="SAM" id="MobiDB-lite"/>
    </source>
</evidence>